<dbReference type="PROSITE" id="PS00427">
    <property type="entry name" value="DISINTEGRIN_1"/>
    <property type="match status" value="1"/>
</dbReference>
<feature type="transmembrane region" description="Helical" evidence="8">
    <location>
        <begin position="683"/>
        <end position="703"/>
    </location>
</feature>
<dbReference type="GO" id="GO:0009897">
    <property type="term" value="C:external side of plasma membrane"/>
    <property type="evidence" value="ECO:0007669"/>
    <property type="project" value="TreeGrafter"/>
</dbReference>
<evidence type="ECO:0000256" key="5">
    <source>
        <dbReference type="ARBA" id="ARBA00023157"/>
    </source>
</evidence>
<evidence type="ECO:0000256" key="9">
    <source>
        <dbReference type="SAM" id="SignalP"/>
    </source>
</evidence>
<evidence type="ECO:0000256" key="3">
    <source>
        <dbReference type="ARBA" id="ARBA00022989"/>
    </source>
</evidence>
<feature type="domain" description="Disintegrin" evidence="10">
    <location>
        <begin position="405"/>
        <end position="491"/>
    </location>
</feature>
<dbReference type="GO" id="GO:0008584">
    <property type="term" value="P:male gonad development"/>
    <property type="evidence" value="ECO:0007669"/>
    <property type="project" value="TreeGrafter"/>
</dbReference>
<dbReference type="InterPro" id="IPR018358">
    <property type="entry name" value="Disintegrin_CS"/>
</dbReference>
<reference evidence="12 13" key="1">
    <citation type="submission" date="2018-10" db="EMBL/GenBank/DDBJ databases">
        <title>Improved assembly of the deer mouse Peromyscus maniculatus genome.</title>
        <authorList>
            <person name="Lassance J.-M."/>
            <person name="Hoekstra H.E."/>
        </authorList>
    </citation>
    <scope>NUCLEOTIDE SEQUENCE [LARGE SCALE GENOMIC DNA]</scope>
</reference>
<dbReference type="Pfam" id="PF01421">
    <property type="entry name" value="Reprolysin"/>
    <property type="match status" value="1"/>
</dbReference>
<dbReference type="PRINTS" id="PR00289">
    <property type="entry name" value="DISINTEGRIN"/>
</dbReference>
<dbReference type="InterPro" id="IPR006586">
    <property type="entry name" value="ADAM_Cys-rich"/>
</dbReference>
<dbReference type="PANTHER" id="PTHR11905:SF116">
    <property type="entry name" value="DISINTEGRIN AND METALLOPROTEINASE DOMAIN-CONTAINING PROTEIN 21"/>
    <property type="match status" value="1"/>
</dbReference>
<sequence length="709" mass="80091">MIVLETLEHMKITFLPLWLELTMFLSAWPQTGMSQYQSLPEVVIPLRVPSTYKSMEDLGWISYSLHFGGQRHIVHMKAKKHLMSRALTVFTYTDQGALVEDQPFVQNDCYYHGYVEGDPNSMVTLSTCLGSLQGILQTNGVTYEIKPKVHSATFEHLVYKMDDTQYTHRSYGLTEEEIVEQLKSQDNANSTLMQSSYTGWWPHRHFLELAIVVDYGRFIFRKRNVSIVEMDVFMGVNLVDDIYSSISLDVVLTGIEVWSAGNPYSVTTTRHMMEQFCKWKKSSFNSRVAHDSAHIIVKQDFCYKDVTLSYFSEVCNINLNCGLECIMDDGLASFRTYVTHEIGHTLGMTNDDSNSCTCERKICVMNKRRIPSDAFSNCSYAQYLETISRKNCLTNVPNPQAIFVKKRCGNGVVEDEEECDCGSLKLCAQDECCSENCTLASGAACASGLCCHNCQFMPSGTVCRERVNQCDLPEWCNGSSAVCPEDVYVEDGIHCLGRNICFQKRCNTRDDQCRKLFGEGAKNANKNCYLAVNTRGDRFGNCGKKDNKYVRCNYKDALCGRVQCENIGEVPHLSNHFTVHSTQVVGNSCWGTDYHFGMNVPDIGEVKDGTECGPDFLCLERKCVLMPPWEESCMPMFCNKRGICNNKHHCHCNEYWAPPNCLKKGYGGSIDSGPPPARRSHKIVYIILLIWLSAFIVCSFLSATGRLVI</sequence>
<dbReference type="SUPFAM" id="SSF57552">
    <property type="entry name" value="Blood coagulation inhibitor (disintegrin)"/>
    <property type="match status" value="1"/>
</dbReference>
<dbReference type="FunFam" id="4.10.70.10:FF:000001">
    <property type="entry name" value="Disintegrin and metalloproteinase domain-containing protein 22"/>
    <property type="match status" value="1"/>
</dbReference>
<dbReference type="PROSITE" id="PS50215">
    <property type="entry name" value="ADAM_MEPRO"/>
    <property type="match status" value="1"/>
</dbReference>
<dbReference type="InterPro" id="IPR036436">
    <property type="entry name" value="Disintegrin_dom_sf"/>
</dbReference>
<accession>A0A8C8W7X4</accession>
<feature type="signal peptide" evidence="9">
    <location>
        <begin position="1"/>
        <end position="27"/>
    </location>
</feature>
<dbReference type="SMART" id="SM00050">
    <property type="entry name" value="DISIN"/>
    <property type="match status" value="1"/>
</dbReference>
<evidence type="ECO:0000256" key="2">
    <source>
        <dbReference type="ARBA" id="ARBA00022692"/>
    </source>
</evidence>
<dbReference type="GeneTree" id="ENSGT00940000162712"/>
<feature type="active site" evidence="7">
    <location>
        <position position="341"/>
    </location>
</feature>
<keyword evidence="13" id="KW-1185">Reference proteome</keyword>
<dbReference type="InterPro" id="IPR002870">
    <property type="entry name" value="Peptidase_M12B_N"/>
</dbReference>
<dbReference type="InterPro" id="IPR024079">
    <property type="entry name" value="MetalloPept_cat_dom_sf"/>
</dbReference>
<keyword evidence="3 8" id="KW-1133">Transmembrane helix</keyword>
<protein>
    <recommendedName>
        <fullName evidence="14">Disintegrin and metalloproteinase domain-containing protein 21-like</fullName>
    </recommendedName>
</protein>
<dbReference type="CDD" id="cd04269">
    <property type="entry name" value="ZnMc_adamalysin_II_like"/>
    <property type="match status" value="1"/>
</dbReference>
<feature type="chain" id="PRO_5034080892" description="Disintegrin and metalloproteinase domain-containing protein 21-like" evidence="9">
    <location>
        <begin position="28"/>
        <end position="709"/>
    </location>
</feature>
<dbReference type="GO" id="GO:0004222">
    <property type="term" value="F:metalloendopeptidase activity"/>
    <property type="evidence" value="ECO:0007669"/>
    <property type="project" value="InterPro"/>
</dbReference>
<evidence type="ECO:0000259" key="10">
    <source>
        <dbReference type="PROSITE" id="PS50214"/>
    </source>
</evidence>
<feature type="disulfide bond" evidence="7">
    <location>
        <begin position="358"/>
        <end position="363"/>
    </location>
</feature>
<evidence type="ECO:0000256" key="1">
    <source>
        <dbReference type="ARBA" id="ARBA00004167"/>
    </source>
</evidence>
<comment type="caution">
    <text evidence="7">Lacks conserved residue(s) required for the propagation of feature annotation.</text>
</comment>
<dbReference type="GO" id="GO:0006508">
    <property type="term" value="P:proteolysis"/>
    <property type="evidence" value="ECO:0007669"/>
    <property type="project" value="InterPro"/>
</dbReference>
<dbReference type="Pfam" id="PF01562">
    <property type="entry name" value="Pep_M12B_propep"/>
    <property type="match status" value="1"/>
</dbReference>
<dbReference type="InterPro" id="IPR001762">
    <property type="entry name" value="Disintegrin_dom"/>
</dbReference>
<evidence type="ECO:0000256" key="4">
    <source>
        <dbReference type="ARBA" id="ARBA00023136"/>
    </source>
</evidence>
<dbReference type="Ensembl" id="ENSPEMT00000034333.1">
    <property type="protein sequence ID" value="ENSPEMP00000036932.1"/>
    <property type="gene ID" value="ENSPEMG00000024737.1"/>
</dbReference>
<keyword evidence="2 8" id="KW-0812">Transmembrane</keyword>
<evidence type="ECO:0000256" key="7">
    <source>
        <dbReference type="PROSITE-ProRule" id="PRU00276"/>
    </source>
</evidence>
<evidence type="ECO:0000313" key="12">
    <source>
        <dbReference type="Ensembl" id="ENSPEMP00000036932.1"/>
    </source>
</evidence>
<keyword evidence="5 7" id="KW-1015">Disulfide bond</keyword>
<keyword evidence="9" id="KW-0732">Signal</keyword>
<reference evidence="12" key="3">
    <citation type="submission" date="2025-09" db="UniProtKB">
        <authorList>
            <consortium name="Ensembl"/>
        </authorList>
    </citation>
    <scope>IDENTIFICATION</scope>
</reference>
<evidence type="ECO:0000256" key="6">
    <source>
        <dbReference type="PROSITE-ProRule" id="PRU00068"/>
    </source>
</evidence>
<reference evidence="12" key="2">
    <citation type="submission" date="2025-08" db="UniProtKB">
        <authorList>
            <consortium name="Ensembl"/>
        </authorList>
    </citation>
    <scope>IDENTIFICATION</scope>
</reference>
<dbReference type="PANTHER" id="PTHR11905">
    <property type="entry name" value="ADAM A DISINTEGRIN AND METALLOPROTEASE DOMAIN"/>
    <property type="match status" value="1"/>
</dbReference>
<organism evidence="12 13">
    <name type="scientific">Peromyscus maniculatus bairdii</name>
    <name type="common">Prairie deer mouse</name>
    <dbReference type="NCBI Taxonomy" id="230844"/>
    <lineage>
        <taxon>Eukaryota</taxon>
        <taxon>Metazoa</taxon>
        <taxon>Chordata</taxon>
        <taxon>Craniata</taxon>
        <taxon>Vertebrata</taxon>
        <taxon>Euteleostomi</taxon>
        <taxon>Mammalia</taxon>
        <taxon>Eutheria</taxon>
        <taxon>Euarchontoglires</taxon>
        <taxon>Glires</taxon>
        <taxon>Rodentia</taxon>
        <taxon>Myomorpha</taxon>
        <taxon>Muroidea</taxon>
        <taxon>Cricetidae</taxon>
        <taxon>Neotominae</taxon>
        <taxon>Peromyscus</taxon>
    </lineage>
</organism>
<dbReference type="SMART" id="SM00608">
    <property type="entry name" value="ACR"/>
    <property type="match status" value="1"/>
</dbReference>
<keyword evidence="4 8" id="KW-0472">Membrane</keyword>
<dbReference type="Pfam" id="PF00200">
    <property type="entry name" value="Disintegrin"/>
    <property type="match status" value="1"/>
</dbReference>
<dbReference type="GO" id="GO:1990913">
    <property type="term" value="C:sperm head plasma membrane"/>
    <property type="evidence" value="ECO:0007669"/>
    <property type="project" value="TreeGrafter"/>
</dbReference>
<dbReference type="Gene3D" id="4.10.70.10">
    <property type="entry name" value="Disintegrin domain"/>
    <property type="match status" value="1"/>
</dbReference>
<evidence type="ECO:0000259" key="11">
    <source>
        <dbReference type="PROSITE" id="PS50215"/>
    </source>
</evidence>
<dbReference type="InterPro" id="IPR001590">
    <property type="entry name" value="Peptidase_M12B"/>
</dbReference>
<feature type="disulfide bond" evidence="6">
    <location>
        <begin position="463"/>
        <end position="483"/>
    </location>
</feature>
<dbReference type="InterPro" id="IPR034027">
    <property type="entry name" value="Reprolysin_adamalysin"/>
</dbReference>
<dbReference type="Proteomes" id="UP000694547">
    <property type="component" value="Chromosome 17"/>
</dbReference>
<comment type="subcellular location">
    <subcellularLocation>
        <location evidence="1">Membrane</location>
        <topology evidence="1">Single-pass membrane protein</topology>
    </subcellularLocation>
</comment>
<name>A0A8C8W7X4_PERMB</name>
<dbReference type="Pfam" id="PF08516">
    <property type="entry name" value="ADAM_CR"/>
    <property type="match status" value="1"/>
</dbReference>
<evidence type="ECO:0000313" key="13">
    <source>
        <dbReference type="Proteomes" id="UP000694547"/>
    </source>
</evidence>
<dbReference type="PROSITE" id="PS50214">
    <property type="entry name" value="DISINTEGRIN_2"/>
    <property type="match status" value="1"/>
</dbReference>
<dbReference type="AlphaFoldDB" id="A0A8C8W7X4"/>
<evidence type="ECO:0008006" key="14">
    <source>
        <dbReference type="Google" id="ProtNLM"/>
    </source>
</evidence>
<evidence type="ECO:0000256" key="8">
    <source>
        <dbReference type="SAM" id="Phobius"/>
    </source>
</evidence>
<proteinExistence type="predicted"/>
<feature type="domain" description="Peptidase M12B" evidence="11">
    <location>
        <begin position="205"/>
        <end position="397"/>
    </location>
</feature>
<dbReference type="Gene3D" id="3.40.390.10">
    <property type="entry name" value="Collagenase (Catalytic Domain)"/>
    <property type="match status" value="1"/>
</dbReference>
<dbReference type="SUPFAM" id="SSF55486">
    <property type="entry name" value="Metalloproteases ('zincins'), catalytic domain"/>
    <property type="match status" value="1"/>
</dbReference>